<proteinExistence type="predicted"/>
<dbReference type="STRING" id="1121455.SAMN02745728_01742"/>
<evidence type="ECO:0000313" key="3">
    <source>
        <dbReference type="Proteomes" id="UP000186469"/>
    </source>
</evidence>
<sequence length="462" mass="52792">MTQTPDDNNGTPSGNRTFITALEGFYEAIKKIKREKNNPKSKLAIVDSVYSVISEYIVFYFGTSDWSLISLVENAINNKSSLLDDDLIFSSDELKIIVDNIQNATSSINSCFDNHPYIKNILAHLELLIKSKELFRTLVPLWSMLKNQHIQDYQVNGKEIKVLYPWIMSGDFSLFNINTELSDFEKATSNLEKQRQSIKFFLDKILSQDNLTLEEQNTLNSLLYLYGKELQIFKMEQQVKGFETRISKAINTGEEKVSKVINTAEKRVINIVYASNFDELAEKFDVPNKWWLRTAVVLFLMTIVILFTIISPNISIVDYIKKALDGIAPGLNSPSVPKDSFDIFSFLIFIAPRMLFFFLLISAMLWCGKMYKVGRNIQENYYRLATALANCIEIMKNIDDKSDLRQNLILKMTDSMLQLPDNGYINSKNSNDILAIQQEMLKTMATMASMASSLKSTINPTK</sequence>
<dbReference type="RefSeq" id="WP_072697430.1">
    <property type="nucleotide sequence ID" value="NZ_FRDI01000008.1"/>
</dbReference>
<name>A0A1M7T8W5_9BACT</name>
<feature type="transmembrane region" description="Helical" evidence="1">
    <location>
        <begin position="343"/>
        <end position="367"/>
    </location>
</feature>
<keyword evidence="1" id="KW-0472">Membrane</keyword>
<keyword evidence="1" id="KW-0812">Transmembrane</keyword>
<dbReference type="AlphaFoldDB" id="A0A1M7T8W5"/>
<gene>
    <name evidence="2" type="ORF">SAMN02745728_01742</name>
</gene>
<protein>
    <submittedName>
        <fullName evidence="2">Uncharacterized protein</fullName>
    </submittedName>
</protein>
<dbReference type="EMBL" id="FRDI01000008">
    <property type="protein sequence ID" value="SHN67169.1"/>
    <property type="molecule type" value="Genomic_DNA"/>
</dbReference>
<reference evidence="2 3" key="1">
    <citation type="submission" date="2016-12" db="EMBL/GenBank/DDBJ databases">
        <authorList>
            <person name="Song W.-J."/>
            <person name="Kurnit D.M."/>
        </authorList>
    </citation>
    <scope>NUCLEOTIDE SEQUENCE [LARGE SCALE GENOMIC DNA]</scope>
    <source>
        <strain evidence="2 3">DSM 11393</strain>
    </source>
</reference>
<evidence type="ECO:0000256" key="1">
    <source>
        <dbReference type="SAM" id="Phobius"/>
    </source>
</evidence>
<keyword evidence="1" id="KW-1133">Transmembrane helix</keyword>
<feature type="transmembrane region" description="Helical" evidence="1">
    <location>
        <begin position="290"/>
        <end position="310"/>
    </location>
</feature>
<organism evidence="2 3">
    <name type="scientific">Desulfovibrio litoralis DSM 11393</name>
    <dbReference type="NCBI Taxonomy" id="1121455"/>
    <lineage>
        <taxon>Bacteria</taxon>
        <taxon>Pseudomonadati</taxon>
        <taxon>Thermodesulfobacteriota</taxon>
        <taxon>Desulfovibrionia</taxon>
        <taxon>Desulfovibrionales</taxon>
        <taxon>Desulfovibrionaceae</taxon>
        <taxon>Desulfovibrio</taxon>
    </lineage>
</organism>
<evidence type="ECO:0000313" key="2">
    <source>
        <dbReference type="EMBL" id="SHN67169.1"/>
    </source>
</evidence>
<keyword evidence="3" id="KW-1185">Reference proteome</keyword>
<accession>A0A1M7T8W5</accession>
<dbReference type="Proteomes" id="UP000186469">
    <property type="component" value="Unassembled WGS sequence"/>
</dbReference>